<evidence type="ECO:0008006" key="5">
    <source>
        <dbReference type="Google" id="ProtNLM"/>
    </source>
</evidence>
<feature type="region of interest" description="Disordered" evidence="1">
    <location>
        <begin position="133"/>
        <end position="157"/>
    </location>
</feature>
<name>A0AA36DJ28_CYLNA</name>
<evidence type="ECO:0000256" key="2">
    <source>
        <dbReference type="SAM" id="SignalP"/>
    </source>
</evidence>
<accession>A0AA36DJ28</accession>
<dbReference type="Proteomes" id="UP001176961">
    <property type="component" value="Unassembled WGS sequence"/>
</dbReference>
<dbReference type="AlphaFoldDB" id="A0AA36DJ28"/>
<keyword evidence="2" id="KW-0732">Signal</keyword>
<reference evidence="3" key="1">
    <citation type="submission" date="2023-07" db="EMBL/GenBank/DDBJ databases">
        <authorList>
            <consortium name="CYATHOMIX"/>
        </authorList>
    </citation>
    <scope>NUCLEOTIDE SEQUENCE</scope>
    <source>
        <strain evidence="3">N/A</strain>
    </source>
</reference>
<feature type="region of interest" description="Disordered" evidence="1">
    <location>
        <begin position="19"/>
        <end position="115"/>
    </location>
</feature>
<evidence type="ECO:0000313" key="3">
    <source>
        <dbReference type="EMBL" id="CAJ0588513.1"/>
    </source>
</evidence>
<evidence type="ECO:0000256" key="1">
    <source>
        <dbReference type="SAM" id="MobiDB-lite"/>
    </source>
</evidence>
<protein>
    <recommendedName>
        <fullName evidence="5">Secreted protein</fullName>
    </recommendedName>
</protein>
<comment type="caution">
    <text evidence="3">The sequence shown here is derived from an EMBL/GenBank/DDBJ whole genome shotgun (WGS) entry which is preliminary data.</text>
</comment>
<feature type="signal peptide" evidence="2">
    <location>
        <begin position="1"/>
        <end position="20"/>
    </location>
</feature>
<evidence type="ECO:0000313" key="4">
    <source>
        <dbReference type="Proteomes" id="UP001176961"/>
    </source>
</evidence>
<gene>
    <name evidence="3" type="ORF">CYNAS_LOCUS496</name>
</gene>
<feature type="chain" id="PRO_5041280081" description="Secreted protein" evidence="2">
    <location>
        <begin position="21"/>
        <end position="189"/>
    </location>
</feature>
<sequence>MYARIILVVLLLNAVRRSEGEAGGITSEDTIGAGDTAARSESAGKNNGEAEAVETSEDRTEEGRNGAVETVAGSKGETAAQGAKNGVAPGGSNDACVTQKHADESGSAGDAGKKTEGHLVNCQTIANSAMDKFIKQSPNAGNNELSTPPLERADDVGEDELSDSFERLLIESDEEAAFTADNHSKGYAI</sequence>
<dbReference type="EMBL" id="CATQJL010000001">
    <property type="protein sequence ID" value="CAJ0588513.1"/>
    <property type="molecule type" value="Genomic_DNA"/>
</dbReference>
<feature type="compositionally biased region" description="Polar residues" evidence="1">
    <location>
        <begin position="136"/>
        <end position="146"/>
    </location>
</feature>
<keyword evidence="4" id="KW-1185">Reference proteome</keyword>
<proteinExistence type="predicted"/>
<organism evidence="3 4">
    <name type="scientific">Cylicocyclus nassatus</name>
    <name type="common">Nematode worm</name>
    <dbReference type="NCBI Taxonomy" id="53992"/>
    <lineage>
        <taxon>Eukaryota</taxon>
        <taxon>Metazoa</taxon>
        <taxon>Ecdysozoa</taxon>
        <taxon>Nematoda</taxon>
        <taxon>Chromadorea</taxon>
        <taxon>Rhabditida</taxon>
        <taxon>Rhabditina</taxon>
        <taxon>Rhabditomorpha</taxon>
        <taxon>Strongyloidea</taxon>
        <taxon>Strongylidae</taxon>
        <taxon>Cylicocyclus</taxon>
    </lineage>
</organism>